<evidence type="ECO:0000313" key="6">
    <source>
        <dbReference type="Proteomes" id="UP000325902"/>
    </source>
</evidence>
<evidence type="ECO:0000256" key="3">
    <source>
        <dbReference type="RuleBase" id="RU366045"/>
    </source>
</evidence>
<protein>
    <submittedName>
        <fullName evidence="5">2,3-dihydroxybenzoate decarboxylase</fullName>
    </submittedName>
</protein>
<dbReference type="GO" id="GO:0016787">
    <property type="term" value="F:hydrolase activity"/>
    <property type="evidence" value="ECO:0007669"/>
    <property type="project" value="InterPro"/>
</dbReference>
<proteinExistence type="inferred from homology"/>
<comment type="caution">
    <text evidence="5">The sequence shown here is derived from an EMBL/GenBank/DDBJ whole genome shotgun (WGS) entry which is preliminary data.</text>
</comment>
<dbReference type="InterPro" id="IPR032466">
    <property type="entry name" value="Metal_Hydrolase"/>
</dbReference>
<dbReference type="PANTHER" id="PTHR21240">
    <property type="entry name" value="2-AMINO-3-CARBOXYLMUCONATE-6-SEMIALDEHYDE DECARBOXYLASE"/>
    <property type="match status" value="1"/>
</dbReference>
<gene>
    <name evidence="5" type="ORF">DBV05_g3345</name>
</gene>
<dbReference type="Pfam" id="PF04909">
    <property type="entry name" value="Amidohydro_2"/>
    <property type="match status" value="1"/>
</dbReference>
<organism evidence="5 6">
    <name type="scientific">Lasiodiplodia theobromae</name>
    <dbReference type="NCBI Taxonomy" id="45133"/>
    <lineage>
        <taxon>Eukaryota</taxon>
        <taxon>Fungi</taxon>
        <taxon>Dikarya</taxon>
        <taxon>Ascomycota</taxon>
        <taxon>Pezizomycotina</taxon>
        <taxon>Dothideomycetes</taxon>
        <taxon>Dothideomycetes incertae sedis</taxon>
        <taxon>Botryosphaeriales</taxon>
        <taxon>Botryosphaeriaceae</taxon>
        <taxon>Lasiodiplodia</taxon>
    </lineage>
</organism>
<keyword evidence="1 3" id="KW-0210">Decarboxylase</keyword>
<comment type="similarity">
    <text evidence="3">Belongs to the metallo-dependent hydrolases superfamily.</text>
</comment>
<dbReference type="SUPFAM" id="SSF51556">
    <property type="entry name" value="Metallo-dependent hydrolases"/>
    <property type="match status" value="1"/>
</dbReference>
<dbReference type="PANTHER" id="PTHR21240:SF30">
    <property type="entry name" value="AMIDOHYDROLASE-RELATED DOMAIN-CONTAINING PROTEIN-RELATED"/>
    <property type="match status" value="1"/>
</dbReference>
<dbReference type="Proteomes" id="UP000325902">
    <property type="component" value="Unassembled WGS sequence"/>
</dbReference>
<dbReference type="GO" id="GO:0019748">
    <property type="term" value="P:secondary metabolic process"/>
    <property type="evidence" value="ECO:0007669"/>
    <property type="project" value="TreeGrafter"/>
</dbReference>
<accession>A0A5N5DJC6</accession>
<dbReference type="OrthoDB" id="432010at2759"/>
<dbReference type="InterPro" id="IPR006680">
    <property type="entry name" value="Amidohydro-rel"/>
</dbReference>
<dbReference type="Gene3D" id="3.20.20.140">
    <property type="entry name" value="Metal-dependent hydrolases"/>
    <property type="match status" value="1"/>
</dbReference>
<evidence type="ECO:0000256" key="1">
    <source>
        <dbReference type="ARBA" id="ARBA00022793"/>
    </source>
</evidence>
<dbReference type="AlphaFoldDB" id="A0A5N5DJC6"/>
<dbReference type="EMBL" id="VCHE01000014">
    <property type="protein sequence ID" value="KAB2578006.1"/>
    <property type="molecule type" value="Genomic_DNA"/>
</dbReference>
<evidence type="ECO:0000256" key="2">
    <source>
        <dbReference type="ARBA" id="ARBA00023239"/>
    </source>
</evidence>
<feature type="domain" description="Amidohydrolase-related" evidence="4">
    <location>
        <begin position="66"/>
        <end position="335"/>
    </location>
</feature>
<keyword evidence="2 3" id="KW-0456">Lyase</keyword>
<name>A0A5N5DJC6_9PEZI</name>
<reference evidence="5 6" key="1">
    <citation type="journal article" date="2019" name="Sci. Rep.">
        <title>A multi-omics analysis of the grapevine pathogen Lasiodiplodia theobromae reveals that temperature affects the expression of virulence- and pathogenicity-related genes.</title>
        <authorList>
            <person name="Felix C."/>
            <person name="Meneses R."/>
            <person name="Goncalves M.F.M."/>
            <person name="Tilleman L."/>
            <person name="Duarte A.S."/>
            <person name="Jorrin-Novo J.V."/>
            <person name="Van de Peer Y."/>
            <person name="Deforce D."/>
            <person name="Van Nieuwerburgh F."/>
            <person name="Esteves A.C."/>
            <person name="Alves A."/>
        </authorList>
    </citation>
    <scope>NUCLEOTIDE SEQUENCE [LARGE SCALE GENOMIC DNA]</scope>
    <source>
        <strain evidence="5 6">LA-SOL3</strain>
    </source>
</reference>
<evidence type="ECO:0000313" key="5">
    <source>
        <dbReference type="EMBL" id="KAB2578006.1"/>
    </source>
</evidence>
<dbReference type="GO" id="GO:0016831">
    <property type="term" value="F:carboxy-lyase activity"/>
    <property type="evidence" value="ECO:0007669"/>
    <property type="project" value="UniProtKB-KW"/>
</dbReference>
<dbReference type="InterPro" id="IPR032465">
    <property type="entry name" value="ACMSD"/>
</dbReference>
<keyword evidence="6" id="KW-1185">Reference proteome</keyword>
<evidence type="ECO:0000259" key="4">
    <source>
        <dbReference type="Pfam" id="PF04909"/>
    </source>
</evidence>
<sequence length="383" mass="42407">MHGKIALEEAWAIPDSFTHYDPSTLAPPGVIGGSGGLHAALLDVSGTRLAQMDANGIDLMVLSHTSPGAQGVADPSAAAALARRANDALADAVLQAPPGRFAAFVALSMHDPGEAAEELRRCWKKKAFVGCLLNDFQSVRDAEGNEQMLFFDAPRYDVFWRVAEELGCPVYLHPRAATPLVREQEWAGRPWLEFSALGYANRVSVHVLGIVCAGVLDRFPGLKIVIGHMGEHIPYDLYRIDHKLNRARFPDMPMRKDRLVRDYFGTQLFITTSGHFSTPALLCAMQEIGSHSIMFSIDYPYESIPNGCVWFDEYVPISSRDLVDIGRNNALKVLPRLTEEPHGLKEKGPRDCGVGGLGLRKGYEREVEHGLYNRDWSERTARR</sequence>
<dbReference type="GO" id="GO:0005829">
    <property type="term" value="C:cytosol"/>
    <property type="evidence" value="ECO:0007669"/>
    <property type="project" value="TreeGrafter"/>
</dbReference>